<dbReference type="InterPro" id="IPR006901">
    <property type="entry name" value="TrmK"/>
</dbReference>
<organism evidence="2 3">
    <name type="scientific">Heyndrickxia camelliae</name>
    <dbReference type="NCBI Taxonomy" id="1707093"/>
    <lineage>
        <taxon>Bacteria</taxon>
        <taxon>Bacillati</taxon>
        <taxon>Bacillota</taxon>
        <taxon>Bacilli</taxon>
        <taxon>Bacillales</taxon>
        <taxon>Bacillaceae</taxon>
        <taxon>Heyndrickxia</taxon>
    </lineage>
</organism>
<evidence type="ECO:0000256" key="1">
    <source>
        <dbReference type="SAM" id="Coils"/>
    </source>
</evidence>
<dbReference type="Gene3D" id="3.40.50.150">
    <property type="entry name" value="Vaccinia Virus protein VP39"/>
    <property type="match status" value="1"/>
</dbReference>
<dbReference type="GO" id="GO:0160105">
    <property type="term" value="F:tRNA (adenine(22)-N1)-methyltransferase activity"/>
    <property type="evidence" value="ECO:0007669"/>
    <property type="project" value="InterPro"/>
</dbReference>
<dbReference type="GO" id="GO:0032259">
    <property type="term" value="P:methylation"/>
    <property type="evidence" value="ECO:0007669"/>
    <property type="project" value="UniProtKB-KW"/>
</dbReference>
<reference evidence="2 3" key="1">
    <citation type="submission" date="2017-11" db="EMBL/GenBank/DDBJ databases">
        <title>Bacillus camelliae sp. nov., isolated from pu'er tea.</title>
        <authorList>
            <person name="Niu L."/>
        </authorList>
    </citation>
    <scope>NUCLEOTIDE SEQUENCE [LARGE SCALE GENOMIC DNA]</scope>
    <source>
        <strain evidence="2 3">7578-1</strain>
    </source>
</reference>
<comment type="caution">
    <text evidence="2">The sequence shown here is derived from an EMBL/GenBank/DDBJ whole genome shotgun (WGS) entry which is preliminary data.</text>
</comment>
<evidence type="ECO:0000313" key="3">
    <source>
        <dbReference type="Proteomes" id="UP000233440"/>
    </source>
</evidence>
<accession>A0A2N3LKI3</accession>
<dbReference type="InterPro" id="IPR029063">
    <property type="entry name" value="SAM-dependent_MTases_sf"/>
</dbReference>
<dbReference type="AlphaFoldDB" id="A0A2N3LKI3"/>
<dbReference type="PIRSF" id="PIRSF018637">
    <property type="entry name" value="TrmK"/>
    <property type="match status" value="1"/>
</dbReference>
<dbReference type="SUPFAM" id="SSF53335">
    <property type="entry name" value="S-adenosyl-L-methionine-dependent methyltransferases"/>
    <property type="match status" value="1"/>
</dbReference>
<keyword evidence="3" id="KW-1185">Reference proteome</keyword>
<feature type="coiled-coil region" evidence="1">
    <location>
        <begin position="189"/>
        <end position="223"/>
    </location>
</feature>
<dbReference type="RefSeq" id="WP_101354075.1">
    <property type="nucleotide sequence ID" value="NZ_PIQO01000006.1"/>
</dbReference>
<dbReference type="Pfam" id="PF04816">
    <property type="entry name" value="TrmK"/>
    <property type="match status" value="1"/>
</dbReference>
<dbReference type="OrthoDB" id="5881184at2"/>
<dbReference type="PANTHER" id="PTHR38451:SF1">
    <property type="entry name" value="TRNA (ADENINE(22)-N(1))-METHYLTRANSFERASE"/>
    <property type="match status" value="1"/>
</dbReference>
<evidence type="ECO:0000313" key="2">
    <source>
        <dbReference type="EMBL" id="PKR85095.1"/>
    </source>
</evidence>
<keyword evidence="2" id="KW-0489">Methyltransferase</keyword>
<dbReference type="Proteomes" id="UP000233440">
    <property type="component" value="Unassembled WGS sequence"/>
</dbReference>
<keyword evidence="1" id="KW-0175">Coiled coil</keyword>
<name>A0A2N3LKI3_9BACI</name>
<keyword evidence="2" id="KW-0808">Transferase</keyword>
<dbReference type="Gene3D" id="1.10.287.1890">
    <property type="match status" value="1"/>
</dbReference>
<protein>
    <submittedName>
        <fullName evidence="2">tRNA (Adenine(22)-N(1))-methyltransferase TrmK</fullName>
    </submittedName>
</protein>
<sequence length="234" mass="26166">MNIEKLSKRLETVCTYIPSGSRIADIGSDHAYLPCYAVKNGIASFAIAGEVVEGPYQSALQQVKNSGLGDAVSVRKGDGLEVIQKGEVDCITIAGMGGALISSILNKGMEKLSENERLVLQPNIAANFIREWCIEQGWQIIAEEIIEEDQKIYEILVLEKLKDKKPYFLTEAELLMGPILIKENNSVFQAKWHQELQQWKRILKSLEQAAETAETTEKKKQLQKNITMVEEVIS</sequence>
<dbReference type="EMBL" id="PIQO01000006">
    <property type="protein sequence ID" value="PKR85095.1"/>
    <property type="molecule type" value="Genomic_DNA"/>
</dbReference>
<proteinExistence type="predicted"/>
<gene>
    <name evidence="2" type="ORF">CWO92_10040</name>
</gene>
<dbReference type="PANTHER" id="PTHR38451">
    <property type="entry name" value="TRNA (ADENINE(22)-N(1))-METHYLTRANSFERASE"/>
    <property type="match status" value="1"/>
</dbReference>